<dbReference type="Gene3D" id="3.40.710.10">
    <property type="entry name" value="DD-peptidase/beta-lactamase superfamily"/>
    <property type="match status" value="1"/>
</dbReference>
<gene>
    <name evidence="4" type="ORF">AUEXF2481DRAFT_33375</name>
</gene>
<keyword evidence="5" id="KW-1185">Reference proteome</keyword>
<keyword evidence="2" id="KW-0732">Signal</keyword>
<dbReference type="Proteomes" id="UP000030641">
    <property type="component" value="Unassembled WGS sequence"/>
</dbReference>
<dbReference type="STRING" id="1043005.A0A074YW17"/>
<evidence type="ECO:0000313" key="5">
    <source>
        <dbReference type="Proteomes" id="UP000030641"/>
    </source>
</evidence>
<organism evidence="4 5">
    <name type="scientific">Aureobasidium subglaciale (strain EXF-2481)</name>
    <name type="common">Aureobasidium pullulans var. subglaciale</name>
    <dbReference type="NCBI Taxonomy" id="1043005"/>
    <lineage>
        <taxon>Eukaryota</taxon>
        <taxon>Fungi</taxon>
        <taxon>Dikarya</taxon>
        <taxon>Ascomycota</taxon>
        <taxon>Pezizomycotina</taxon>
        <taxon>Dothideomycetes</taxon>
        <taxon>Dothideomycetidae</taxon>
        <taxon>Dothideales</taxon>
        <taxon>Saccotheciaceae</taxon>
        <taxon>Aureobasidium</taxon>
    </lineage>
</organism>
<dbReference type="AlphaFoldDB" id="A0A074YW17"/>
<dbReference type="InterPro" id="IPR050491">
    <property type="entry name" value="AmpC-like"/>
</dbReference>
<dbReference type="OMA" id="YRDPWYG"/>
<dbReference type="InterPro" id="IPR001466">
    <property type="entry name" value="Beta-lactam-related"/>
</dbReference>
<protein>
    <recommendedName>
        <fullName evidence="3">Beta-lactamase-related domain-containing protein</fullName>
    </recommendedName>
</protein>
<dbReference type="PANTHER" id="PTHR46825">
    <property type="entry name" value="D-ALANYL-D-ALANINE-CARBOXYPEPTIDASE/ENDOPEPTIDASE AMPH"/>
    <property type="match status" value="1"/>
</dbReference>
<dbReference type="SUPFAM" id="SSF56601">
    <property type="entry name" value="beta-lactamase/transpeptidase-like"/>
    <property type="match status" value="1"/>
</dbReference>
<evidence type="ECO:0000313" key="4">
    <source>
        <dbReference type="EMBL" id="KEQ91051.1"/>
    </source>
</evidence>
<feature type="domain" description="Beta-lactamase-related" evidence="3">
    <location>
        <begin position="50"/>
        <end position="390"/>
    </location>
</feature>
<dbReference type="InParanoid" id="A0A074YW17"/>
<proteinExistence type="inferred from homology"/>
<dbReference type="HOGENOM" id="CLU_020027_14_1_1"/>
<evidence type="ECO:0000256" key="1">
    <source>
        <dbReference type="ARBA" id="ARBA00038215"/>
    </source>
</evidence>
<feature type="chain" id="PRO_5001703770" description="Beta-lactamase-related domain-containing protein" evidence="2">
    <location>
        <begin position="24"/>
        <end position="556"/>
    </location>
</feature>
<dbReference type="GeneID" id="25364845"/>
<evidence type="ECO:0000256" key="2">
    <source>
        <dbReference type="SAM" id="SignalP"/>
    </source>
</evidence>
<feature type="signal peptide" evidence="2">
    <location>
        <begin position="1"/>
        <end position="23"/>
    </location>
</feature>
<reference evidence="4 5" key="1">
    <citation type="journal article" date="2014" name="BMC Genomics">
        <title>Genome sequencing of four Aureobasidium pullulans varieties: biotechnological potential, stress tolerance, and description of new species.</title>
        <authorList>
            <person name="Gostin Ar C."/>
            <person name="Ohm R.A."/>
            <person name="Kogej T."/>
            <person name="Sonjak S."/>
            <person name="Turk M."/>
            <person name="Zajc J."/>
            <person name="Zalar P."/>
            <person name="Grube M."/>
            <person name="Sun H."/>
            <person name="Han J."/>
            <person name="Sharma A."/>
            <person name="Chiniquy J."/>
            <person name="Ngan C.Y."/>
            <person name="Lipzen A."/>
            <person name="Barry K."/>
            <person name="Grigoriev I.V."/>
            <person name="Gunde-Cimerman N."/>
        </authorList>
    </citation>
    <scope>NUCLEOTIDE SEQUENCE [LARGE SCALE GENOMIC DNA]</scope>
    <source>
        <strain evidence="4 5">EXF-2481</strain>
    </source>
</reference>
<comment type="similarity">
    <text evidence="1">Belongs to the peptidase S12 family.</text>
</comment>
<dbReference type="OrthoDB" id="552049at2759"/>
<name>A0A074YW17_AURSE</name>
<sequence length="556" mass="62095">MRHFPTLSFAFYLAAQPLTLTSASPSWSSHASQRLLGDHVADGAPFHPAFDAFTDRLMKEWHIPGLAIAVVRENRTWSKGYGYASLPDVPFTPHSLFQGASTTKSFTASLAALLVQDQEDYGHIQWNTPLHDIVGNDLVLKDDYLTTHITFVDAMSHRTGMPRHDAVWYDRGLDTKTHTHVMRYLDTSASFRTVFQYCNLFFTAVSHVIETVTGRSQAILLRDWIFEPLGMNESYYSINDAAKCQIANPRCKLADSYAWNKETGSYEAWALDVRNPADGAGGVISNVIDYSKWIRALMYEEGPVSKDGHAGLKYPLSMAGAEVAPFAGPSWYGMGLEGGVYRGTKVFSHNGGISGYASTMKFLPDHKFGLVVFQNSQNNAMEAIGWRLIDEFLGMEEKEFYDMNKTQSDMAKKREDQLEALPSMLYPNVSAVPVQPQLPLQDYTGRYGNAAYGEFNITLDAPSDLLDKSELESSGSADLPLYATSKGRHVLFTFRHVSAEHWLLELRMVIYDSKVADDYKKAKFEVGADGIVQRVGAVMEAAVPGDEAWVWFDRVE</sequence>
<dbReference type="Pfam" id="PF00144">
    <property type="entry name" value="Beta-lactamase"/>
    <property type="match status" value="1"/>
</dbReference>
<evidence type="ECO:0000259" key="3">
    <source>
        <dbReference type="Pfam" id="PF00144"/>
    </source>
</evidence>
<dbReference type="InterPro" id="IPR012338">
    <property type="entry name" value="Beta-lactam/transpept-like"/>
</dbReference>
<accession>A0A074YW17</accession>
<dbReference type="PANTHER" id="PTHR46825:SF9">
    <property type="entry name" value="BETA-LACTAMASE-RELATED DOMAIN-CONTAINING PROTEIN"/>
    <property type="match status" value="1"/>
</dbReference>
<dbReference type="EMBL" id="KL584782">
    <property type="protein sequence ID" value="KEQ91051.1"/>
    <property type="molecule type" value="Genomic_DNA"/>
</dbReference>
<dbReference type="RefSeq" id="XP_013339538.1">
    <property type="nucleotide sequence ID" value="XM_013484084.1"/>
</dbReference>